<sequence>MADKVQYLKDFLNSQIHDEEKWALNMHQRYGDVLLDFGFSANNGRVISSQKLTKEMSHPPTRNAPLIVDTLSPLLNSHHHGQKQTGYPCKNGRLIICRIAYSYHRPLSPLSLSFCIMQIQSPFIYYAISISLVPPLMRQKVPARRTIQSPFELVKEPPFIEIYEISLSSSVINEVLASVKSIMLIAWRSLLLAKDLHH</sequence>
<gene>
    <name evidence="1" type="ORF">G2W53_038430</name>
</gene>
<evidence type="ECO:0000313" key="2">
    <source>
        <dbReference type="Proteomes" id="UP000634136"/>
    </source>
</evidence>
<organism evidence="1 2">
    <name type="scientific">Senna tora</name>
    <dbReference type="NCBI Taxonomy" id="362788"/>
    <lineage>
        <taxon>Eukaryota</taxon>
        <taxon>Viridiplantae</taxon>
        <taxon>Streptophyta</taxon>
        <taxon>Embryophyta</taxon>
        <taxon>Tracheophyta</taxon>
        <taxon>Spermatophyta</taxon>
        <taxon>Magnoliopsida</taxon>
        <taxon>eudicotyledons</taxon>
        <taxon>Gunneridae</taxon>
        <taxon>Pentapetalae</taxon>
        <taxon>rosids</taxon>
        <taxon>fabids</taxon>
        <taxon>Fabales</taxon>
        <taxon>Fabaceae</taxon>
        <taxon>Caesalpinioideae</taxon>
        <taxon>Cassia clade</taxon>
        <taxon>Senna</taxon>
    </lineage>
</organism>
<name>A0A834W6W0_9FABA</name>
<dbReference type="AlphaFoldDB" id="A0A834W6W0"/>
<comment type="caution">
    <text evidence="1">The sequence shown here is derived from an EMBL/GenBank/DDBJ whole genome shotgun (WGS) entry which is preliminary data.</text>
</comment>
<dbReference type="OrthoDB" id="5514856at2759"/>
<accession>A0A834W6W0</accession>
<keyword evidence="1" id="KW-0675">Receptor</keyword>
<dbReference type="Proteomes" id="UP000634136">
    <property type="component" value="Unassembled WGS sequence"/>
</dbReference>
<proteinExistence type="predicted"/>
<dbReference type="EMBL" id="JAAIUW010000012">
    <property type="protein sequence ID" value="KAF7806269.1"/>
    <property type="molecule type" value="Genomic_DNA"/>
</dbReference>
<keyword evidence="2" id="KW-1185">Reference proteome</keyword>
<protein>
    <submittedName>
        <fullName evidence="1">Mitochondrial import receptor subunit TOM5-like protein</fullName>
    </submittedName>
</protein>
<reference evidence="1" key="1">
    <citation type="submission" date="2020-09" db="EMBL/GenBank/DDBJ databases">
        <title>Genome-Enabled Discovery of Anthraquinone Biosynthesis in Senna tora.</title>
        <authorList>
            <person name="Kang S.-H."/>
            <person name="Pandey R.P."/>
            <person name="Lee C.-M."/>
            <person name="Sim J.-S."/>
            <person name="Jeong J.-T."/>
            <person name="Choi B.-S."/>
            <person name="Jung M."/>
            <person name="Ginzburg D."/>
            <person name="Zhao K."/>
            <person name="Won S.Y."/>
            <person name="Oh T.-J."/>
            <person name="Yu Y."/>
            <person name="Kim N.-H."/>
            <person name="Lee O.R."/>
            <person name="Lee T.-H."/>
            <person name="Bashyal P."/>
            <person name="Kim T.-S."/>
            <person name="Lee W.-H."/>
            <person name="Kawkins C."/>
            <person name="Kim C.-K."/>
            <person name="Kim J.S."/>
            <person name="Ahn B.O."/>
            <person name="Rhee S.Y."/>
            <person name="Sohng J.K."/>
        </authorList>
    </citation>
    <scope>NUCLEOTIDE SEQUENCE</scope>
    <source>
        <tissue evidence="1">Leaf</tissue>
    </source>
</reference>
<evidence type="ECO:0000313" key="1">
    <source>
        <dbReference type="EMBL" id="KAF7806269.1"/>
    </source>
</evidence>